<sequence length="106" mass="12099">MFDIAADEWREDDTNALSAIQQVVESERGMFWQARDGTLVFKNRHYANERTLAAPVAKTDDHHASHEATYGIEEIYNRVVVRYTPRRTLAQGVVARSNNVIRAPGR</sequence>
<gene>
    <name evidence="1" type="ORF">CUN49_18480</name>
</gene>
<reference evidence="1 2" key="1">
    <citation type="submission" date="2017-11" db="EMBL/GenBank/DDBJ databases">
        <title>Evolution of Phototrophy in the Chloroflexi Phylum Driven by Horizontal Gene Transfer.</title>
        <authorList>
            <person name="Ward L.M."/>
            <person name="Hemp J."/>
            <person name="Shih P.M."/>
            <person name="Mcglynn S.E."/>
            <person name="Fischer W."/>
        </authorList>
    </citation>
    <scope>NUCLEOTIDE SEQUENCE [LARGE SCALE GENOMIC DNA]</scope>
    <source>
        <strain evidence="1">JP3_13</strain>
    </source>
</reference>
<dbReference type="EMBL" id="PGTM01000918">
    <property type="protein sequence ID" value="PJF33480.1"/>
    <property type="molecule type" value="Genomic_DNA"/>
</dbReference>
<protein>
    <submittedName>
        <fullName evidence="1">Uncharacterized protein</fullName>
    </submittedName>
</protein>
<feature type="non-terminal residue" evidence="1">
    <location>
        <position position="106"/>
    </location>
</feature>
<proteinExistence type="predicted"/>
<comment type="caution">
    <text evidence="1">The sequence shown here is derived from an EMBL/GenBank/DDBJ whole genome shotgun (WGS) entry which is preliminary data.</text>
</comment>
<evidence type="ECO:0000313" key="2">
    <source>
        <dbReference type="Proteomes" id="UP000229681"/>
    </source>
</evidence>
<dbReference type="AlphaFoldDB" id="A0A2M8P7F6"/>
<dbReference type="Proteomes" id="UP000229681">
    <property type="component" value="Unassembled WGS sequence"/>
</dbReference>
<name>A0A2M8P7F6_9CHLR</name>
<organism evidence="1 2">
    <name type="scientific">Candidatus Thermofonsia Clade 1 bacterium</name>
    <dbReference type="NCBI Taxonomy" id="2364210"/>
    <lineage>
        <taxon>Bacteria</taxon>
        <taxon>Bacillati</taxon>
        <taxon>Chloroflexota</taxon>
        <taxon>Candidatus Thermofontia</taxon>
        <taxon>Candidatus Thermofonsia Clade 1</taxon>
    </lineage>
</organism>
<evidence type="ECO:0000313" key="1">
    <source>
        <dbReference type="EMBL" id="PJF33480.1"/>
    </source>
</evidence>
<accession>A0A2M8P7F6</accession>